<dbReference type="PANTHER" id="PTHR47891">
    <property type="entry name" value="TRANSPORTER-RELATED"/>
    <property type="match status" value="1"/>
</dbReference>
<dbReference type="GO" id="GO:0046873">
    <property type="term" value="F:metal ion transmembrane transporter activity"/>
    <property type="evidence" value="ECO:0007669"/>
    <property type="project" value="InterPro"/>
</dbReference>
<dbReference type="HOGENOM" id="CLU_007127_8_3_9"/>
<evidence type="ECO:0000256" key="4">
    <source>
        <dbReference type="ARBA" id="ARBA00022989"/>
    </source>
</evidence>
<dbReference type="Gene3D" id="1.20.58.340">
    <property type="entry name" value="Magnesium transport protein CorA, transmembrane region"/>
    <property type="match status" value="2"/>
</dbReference>
<feature type="transmembrane region" description="Helical" evidence="6">
    <location>
        <begin position="287"/>
        <end position="307"/>
    </location>
</feature>
<dbReference type="OrthoDB" id="9803416at2"/>
<dbReference type="InterPro" id="IPR047199">
    <property type="entry name" value="CorA-like"/>
</dbReference>
<gene>
    <name evidence="7" type="ORF">UAU_04004</name>
</gene>
<dbReference type="EMBL" id="AJAQ01000036">
    <property type="protein sequence ID" value="EOH90175.1"/>
    <property type="molecule type" value="Genomic_DNA"/>
</dbReference>
<evidence type="ECO:0000256" key="1">
    <source>
        <dbReference type="ARBA" id="ARBA00004141"/>
    </source>
</evidence>
<evidence type="ECO:0000256" key="5">
    <source>
        <dbReference type="ARBA" id="ARBA00023136"/>
    </source>
</evidence>
<evidence type="ECO:0000313" key="7">
    <source>
        <dbReference type="EMBL" id="EOH90175.1"/>
    </source>
</evidence>
<dbReference type="CDD" id="cd12827">
    <property type="entry name" value="EcCorA_ZntB-like_u2"/>
    <property type="match status" value="1"/>
</dbReference>
<keyword evidence="8" id="KW-1185">Reference proteome</keyword>
<dbReference type="AlphaFoldDB" id="R2S3S5"/>
<sequence>MINYYQITPDKGIKQSDEATGNWMSLQDLSDNEQQDIIEKYHLPNDIFLGVDQAEEVSRLERLDGTKLKDAYILVITNLSAETDARIEKRLEPLIFIISDTLLITHVKKKSAFLERLLEKYSDKTTSLEKLCAYVILMVYSHYIAELLRLKETIDHLDESARETTRNDELFLLADTERDVVYIDHTLQGQTKTLKALWENTDFVENLNDSKLVYDIAFRQQRAEQLIAIYRDLLETVGGLFSDMMDNNLNHLMKYLDSAALIISIPALVTGIWGMNTGGIPGEGSKLAFFAVLGLAILLSILAGIHLSKKDYSK</sequence>
<dbReference type="RefSeq" id="WP_010758949.1">
    <property type="nucleotide sequence ID" value="NZ_ASWD01000005.1"/>
</dbReference>
<dbReference type="SUPFAM" id="SSF143865">
    <property type="entry name" value="CorA soluble domain-like"/>
    <property type="match status" value="1"/>
</dbReference>
<evidence type="ECO:0000313" key="8">
    <source>
        <dbReference type="Proteomes" id="UP000013782"/>
    </source>
</evidence>
<comment type="subcellular location">
    <subcellularLocation>
        <location evidence="1">Membrane</location>
        <topology evidence="1">Multi-pass membrane protein</topology>
    </subcellularLocation>
</comment>
<feature type="transmembrane region" description="Helical" evidence="6">
    <location>
        <begin position="255"/>
        <end position="275"/>
    </location>
</feature>
<dbReference type="InterPro" id="IPR045861">
    <property type="entry name" value="CorA_cytoplasmic_dom"/>
</dbReference>
<dbReference type="SUPFAM" id="SSF144083">
    <property type="entry name" value="Magnesium transport protein CorA, transmembrane region"/>
    <property type="match status" value="1"/>
</dbReference>
<evidence type="ECO:0000256" key="3">
    <source>
        <dbReference type="ARBA" id="ARBA00022692"/>
    </source>
</evidence>
<dbReference type="eggNOG" id="COG0598">
    <property type="taxonomic scope" value="Bacteria"/>
</dbReference>
<evidence type="ECO:0000256" key="6">
    <source>
        <dbReference type="SAM" id="Phobius"/>
    </source>
</evidence>
<dbReference type="STRING" id="160454.RV10_GL003231"/>
<keyword evidence="4 6" id="KW-1133">Transmembrane helix</keyword>
<keyword evidence="5 6" id="KW-0472">Membrane</keyword>
<accession>R2S3S5</accession>
<dbReference type="InterPro" id="IPR045863">
    <property type="entry name" value="CorA_TM1_TM2"/>
</dbReference>
<dbReference type="PANTHER" id="PTHR47891:SF1">
    <property type="entry name" value="CORA-MAGNESIUM AND COBALT TRANSPORTER"/>
    <property type="match status" value="1"/>
</dbReference>
<comment type="caution">
    <text evidence="7">The sequence shown here is derived from an EMBL/GenBank/DDBJ whole genome shotgun (WGS) entry which is preliminary data.</text>
</comment>
<dbReference type="PATRIC" id="fig|1158607.3.peg.3986"/>
<dbReference type="InterPro" id="IPR002523">
    <property type="entry name" value="MgTranspt_CorA/ZnTranspt_ZntB"/>
</dbReference>
<proteinExistence type="inferred from homology"/>
<keyword evidence="3 6" id="KW-0812">Transmembrane</keyword>
<name>R2S3S5_9ENTE</name>
<evidence type="ECO:0000256" key="2">
    <source>
        <dbReference type="ARBA" id="ARBA00009765"/>
    </source>
</evidence>
<dbReference type="Proteomes" id="UP000013782">
    <property type="component" value="Unassembled WGS sequence"/>
</dbReference>
<comment type="similarity">
    <text evidence="2">Belongs to the CorA metal ion transporter (MIT) (TC 1.A.35) family.</text>
</comment>
<dbReference type="Pfam" id="PF01544">
    <property type="entry name" value="CorA"/>
    <property type="match status" value="1"/>
</dbReference>
<evidence type="ECO:0008006" key="9">
    <source>
        <dbReference type="Google" id="ProtNLM"/>
    </source>
</evidence>
<reference evidence="7 8" key="1">
    <citation type="submission" date="2013-02" db="EMBL/GenBank/DDBJ databases">
        <title>The Genome Sequence of Enterococcus pallens BAA-351.</title>
        <authorList>
            <consortium name="The Broad Institute Genome Sequencing Platform"/>
            <consortium name="The Broad Institute Genome Sequencing Center for Infectious Disease"/>
            <person name="Earl A.M."/>
            <person name="Gilmore M.S."/>
            <person name="Lebreton F."/>
            <person name="Walker B."/>
            <person name="Young S.K."/>
            <person name="Zeng Q."/>
            <person name="Gargeya S."/>
            <person name="Fitzgerald M."/>
            <person name="Haas B."/>
            <person name="Abouelleil A."/>
            <person name="Alvarado L."/>
            <person name="Arachchi H.M."/>
            <person name="Berlin A.M."/>
            <person name="Chapman S.B."/>
            <person name="Dewar J."/>
            <person name="Goldberg J."/>
            <person name="Griggs A."/>
            <person name="Gujja S."/>
            <person name="Hansen M."/>
            <person name="Howarth C."/>
            <person name="Imamovic A."/>
            <person name="Larimer J."/>
            <person name="McCowan C."/>
            <person name="Murphy C."/>
            <person name="Neiman D."/>
            <person name="Pearson M."/>
            <person name="Priest M."/>
            <person name="Roberts A."/>
            <person name="Saif S."/>
            <person name="Shea T."/>
            <person name="Sisk P."/>
            <person name="Sykes S."/>
            <person name="Wortman J."/>
            <person name="Nusbaum C."/>
            <person name="Birren B."/>
        </authorList>
    </citation>
    <scope>NUCLEOTIDE SEQUENCE [LARGE SCALE GENOMIC DNA]</scope>
    <source>
        <strain evidence="7 8">ATCC BAA-351</strain>
    </source>
</reference>
<dbReference type="Gene3D" id="3.30.460.20">
    <property type="entry name" value="CorA soluble domain-like"/>
    <property type="match status" value="1"/>
</dbReference>
<organism evidence="7 8">
    <name type="scientific">Enterococcus pallens ATCC BAA-351</name>
    <dbReference type="NCBI Taxonomy" id="1158607"/>
    <lineage>
        <taxon>Bacteria</taxon>
        <taxon>Bacillati</taxon>
        <taxon>Bacillota</taxon>
        <taxon>Bacilli</taxon>
        <taxon>Lactobacillales</taxon>
        <taxon>Enterococcaceae</taxon>
        <taxon>Enterococcus</taxon>
    </lineage>
</organism>
<protein>
    <recommendedName>
        <fullName evidence="9">Magnesium transporter CorA family protein</fullName>
    </recommendedName>
</protein>
<dbReference type="GO" id="GO:0016020">
    <property type="term" value="C:membrane"/>
    <property type="evidence" value="ECO:0007669"/>
    <property type="project" value="UniProtKB-SubCell"/>
</dbReference>